<dbReference type="Proteomes" id="UP000199382">
    <property type="component" value="Unassembled WGS sequence"/>
</dbReference>
<name>A0A1G8QN10_9RHOB</name>
<dbReference type="SUPFAM" id="SSF53300">
    <property type="entry name" value="vWA-like"/>
    <property type="match status" value="1"/>
</dbReference>
<dbReference type="CDD" id="cd01465">
    <property type="entry name" value="vWA_subgroup"/>
    <property type="match status" value="1"/>
</dbReference>
<gene>
    <name evidence="3" type="ORF">SAMN04488026_101149</name>
</gene>
<dbReference type="SMART" id="SM00327">
    <property type="entry name" value="VWA"/>
    <property type="match status" value="1"/>
</dbReference>
<reference evidence="3 4" key="1">
    <citation type="submission" date="2016-10" db="EMBL/GenBank/DDBJ databases">
        <authorList>
            <person name="de Groot N.N."/>
        </authorList>
    </citation>
    <scope>NUCLEOTIDE SEQUENCE [LARGE SCALE GENOMIC DNA]</scope>
    <source>
        <strain evidence="3 4">DSM 25294</strain>
    </source>
</reference>
<sequence>MTDDLERLRAALKTAPPAADASRKAADISAAMAAFDQETENPLQGSPAEPRPSNSRPMMGRLIDGGISMIHALTSRAGLAATTGLVTAGLAVLIVLPQDIGFGPNPDDAFPETRNESADMTVATVASDAPVERDLAEAVEPMLELASPSPAAPLVRQAARAKMAPAAGVALDSMALSDAPMAFGRAPQAELATEEFANDEAAGVTAVTDQPVSTFSVDVDTASWSVLRSSLMNGYLPPSDAIRIEEMVNYFPYAYPAPKPGGDPFEPTVNLSQTPWNPNTQILHIALQGEMPAVQDRPPLNLVFLIDTSGSMQDANKLPLLKQSLRLMLGELRPEDEVAMVAYAGSAGLVLEPTPAGEASKILAALDRLEAGGSTAGQEGLEQAYAIAADMAGEGELSRILLATDGDFNVGIHDPDALEDFIAAKRETGAYLSVLGFGRGNLDDATMQALAQAGNGQAAHIDTIAEAQKVLVDQLTGQLFPIAQDVKVQVEFNPAVVAEYRLIGYETRALRREDFANDKVDAGEIGAGHQVTALYEVTPVGSPAVLNEPLRYQPGAGTREASDELGFLRLRYKAPGESESHLIETAIPAGVSEASVETRFASAIAGFGQLLRGSVYTGEWNYADAIALANSARGEDAFGYRAEAVRLMRLAETLAAPR</sequence>
<dbReference type="RefSeq" id="WP_093152617.1">
    <property type="nucleotide sequence ID" value="NZ_FNEK01000011.1"/>
</dbReference>
<dbReference type="InterPro" id="IPR002035">
    <property type="entry name" value="VWF_A"/>
</dbReference>
<dbReference type="EMBL" id="FNEK01000011">
    <property type="protein sequence ID" value="SDJ06097.1"/>
    <property type="molecule type" value="Genomic_DNA"/>
</dbReference>
<evidence type="ECO:0000313" key="3">
    <source>
        <dbReference type="EMBL" id="SDJ06097.1"/>
    </source>
</evidence>
<proteinExistence type="predicted"/>
<dbReference type="PANTHER" id="PTHR10579:SF43">
    <property type="entry name" value="ZINC FINGER (C3HC4-TYPE RING FINGER) FAMILY PROTEIN"/>
    <property type="match status" value="1"/>
</dbReference>
<protein>
    <submittedName>
        <fullName evidence="3">Ca-activated chloride channel family protein</fullName>
    </submittedName>
</protein>
<feature type="region of interest" description="Disordered" evidence="1">
    <location>
        <begin position="38"/>
        <end position="60"/>
    </location>
</feature>
<dbReference type="AlphaFoldDB" id="A0A1G8QN10"/>
<dbReference type="Pfam" id="PF13519">
    <property type="entry name" value="VWA_2"/>
    <property type="match status" value="1"/>
</dbReference>
<dbReference type="PANTHER" id="PTHR10579">
    <property type="entry name" value="CALCIUM-ACTIVATED CHLORIDE CHANNEL REGULATOR"/>
    <property type="match status" value="1"/>
</dbReference>
<accession>A0A1G8QN10</accession>
<evidence type="ECO:0000313" key="4">
    <source>
        <dbReference type="Proteomes" id="UP000199382"/>
    </source>
</evidence>
<dbReference type="Pfam" id="PF12034">
    <property type="entry name" value="YfbK_C"/>
    <property type="match status" value="1"/>
</dbReference>
<evidence type="ECO:0000259" key="2">
    <source>
        <dbReference type="PROSITE" id="PS50234"/>
    </source>
</evidence>
<dbReference type="InterPro" id="IPR022156">
    <property type="entry name" value="Uncharacterised_YfbK_N"/>
</dbReference>
<dbReference type="InterPro" id="IPR021908">
    <property type="entry name" value="YfbK_C"/>
</dbReference>
<dbReference type="PROSITE" id="PS50234">
    <property type="entry name" value="VWFA"/>
    <property type="match status" value="1"/>
</dbReference>
<evidence type="ECO:0000256" key="1">
    <source>
        <dbReference type="SAM" id="MobiDB-lite"/>
    </source>
</evidence>
<dbReference type="Gene3D" id="3.40.50.410">
    <property type="entry name" value="von Willebrand factor, type A domain"/>
    <property type="match status" value="1"/>
</dbReference>
<dbReference type="InterPro" id="IPR036465">
    <property type="entry name" value="vWFA_dom_sf"/>
</dbReference>
<organism evidence="3 4">
    <name type="scientific">Aliiruegeria lutimaris</name>
    <dbReference type="NCBI Taxonomy" id="571298"/>
    <lineage>
        <taxon>Bacteria</taxon>
        <taxon>Pseudomonadati</taxon>
        <taxon>Pseudomonadota</taxon>
        <taxon>Alphaproteobacteria</taxon>
        <taxon>Rhodobacterales</taxon>
        <taxon>Roseobacteraceae</taxon>
        <taxon>Aliiruegeria</taxon>
    </lineage>
</organism>
<feature type="domain" description="VWFA" evidence="2">
    <location>
        <begin position="301"/>
        <end position="479"/>
    </location>
</feature>
<dbReference type="STRING" id="571298.SAMN04488026_101149"/>
<dbReference type="InterPro" id="IPR051266">
    <property type="entry name" value="CLCR"/>
</dbReference>
<keyword evidence="4" id="KW-1185">Reference proteome</keyword>
<dbReference type="Pfam" id="PF12450">
    <property type="entry name" value="vWF_A"/>
    <property type="match status" value="1"/>
</dbReference>